<dbReference type="EMBL" id="APKE01000037">
    <property type="protein sequence ID" value="KAF0674535.1"/>
    <property type="molecule type" value="Genomic_DNA"/>
</dbReference>
<dbReference type="Pfam" id="PF06108">
    <property type="entry name" value="DUF952"/>
    <property type="match status" value="1"/>
</dbReference>
<dbReference type="SUPFAM" id="SSF56399">
    <property type="entry name" value="ADP-ribosylation"/>
    <property type="match status" value="1"/>
</dbReference>
<keyword evidence="3" id="KW-1185">Reference proteome</keyword>
<gene>
    <name evidence="2" type="ORF">PMES_03120</name>
</gene>
<feature type="region of interest" description="Disordered" evidence="1">
    <location>
        <begin position="121"/>
        <end position="149"/>
    </location>
</feature>
<proteinExistence type="predicted"/>
<evidence type="ECO:0000256" key="1">
    <source>
        <dbReference type="SAM" id="MobiDB-lite"/>
    </source>
</evidence>
<dbReference type="Gene3D" id="3.20.170.20">
    <property type="entry name" value="Protein of unknown function DUF952"/>
    <property type="match status" value="1"/>
</dbReference>
<dbReference type="InterPro" id="IPR009297">
    <property type="entry name" value="DUF952"/>
</dbReference>
<dbReference type="AlphaFoldDB" id="A0A921TB03"/>
<feature type="compositionally biased region" description="Low complexity" evidence="1">
    <location>
        <begin position="126"/>
        <end position="143"/>
    </location>
</feature>
<evidence type="ECO:0000313" key="2">
    <source>
        <dbReference type="EMBL" id="KAF0674535.1"/>
    </source>
</evidence>
<dbReference type="RefSeq" id="WP_328809169.1">
    <property type="nucleotide sequence ID" value="NZ_APKE01000037.1"/>
</dbReference>
<accession>A0A921TB03</accession>
<dbReference type="PANTHER" id="PTHR34129:SF1">
    <property type="entry name" value="DUF952 DOMAIN-CONTAINING PROTEIN"/>
    <property type="match status" value="1"/>
</dbReference>
<dbReference type="GO" id="GO:0004364">
    <property type="term" value="F:glutathione transferase activity"/>
    <property type="evidence" value="ECO:0007669"/>
    <property type="project" value="UniProtKB-EC"/>
</dbReference>
<comment type="caution">
    <text evidence="2">The sequence shown here is derived from an EMBL/GenBank/DDBJ whole genome shotgun (WGS) entry which is preliminary data.</text>
</comment>
<reference evidence="2" key="1">
    <citation type="submission" date="2013-03" db="EMBL/GenBank/DDBJ databases">
        <title>Genome Sequence of the Profundibacterium mesophilum strain KAUST100406-0324T from Red Sea, a novel genus in the family Rhodobacteraceae.</title>
        <authorList>
            <person name="Essack M."/>
            <person name="Alam I."/>
            <person name="Lafi F."/>
            <person name="Alawi W."/>
            <person name="Kamanu F."/>
            <person name="Al-Suwailem A."/>
            <person name="Lee O.O."/>
            <person name="Xu Y."/>
            <person name="Bajic V."/>
            <person name="Qian P.-Y."/>
            <person name="Archer J."/>
        </authorList>
    </citation>
    <scope>NUCLEOTIDE SEQUENCE</scope>
    <source>
        <strain evidence="2">KAUST100406-0324</strain>
    </source>
</reference>
<protein>
    <submittedName>
        <fullName evidence="2">Glutathione S-transferase</fullName>
        <ecNumber evidence="2">2.5.1.18</ecNumber>
    </submittedName>
</protein>
<evidence type="ECO:0000313" key="3">
    <source>
        <dbReference type="Proteomes" id="UP000698242"/>
    </source>
</evidence>
<organism evidence="2 3">
    <name type="scientific">Profundibacterium mesophilum KAUST100406-0324</name>
    <dbReference type="NCBI Taxonomy" id="1037889"/>
    <lineage>
        <taxon>Bacteria</taxon>
        <taxon>Pseudomonadati</taxon>
        <taxon>Pseudomonadota</taxon>
        <taxon>Alphaproteobacteria</taxon>
        <taxon>Rhodobacterales</taxon>
        <taxon>Roseobacteraceae</taxon>
        <taxon>Profundibacterium</taxon>
    </lineage>
</organism>
<dbReference type="EC" id="2.5.1.18" evidence="2"/>
<dbReference type="Proteomes" id="UP000698242">
    <property type="component" value="Unassembled WGS sequence"/>
</dbReference>
<keyword evidence="2" id="KW-0808">Transferase</keyword>
<dbReference type="PANTHER" id="PTHR34129">
    <property type="entry name" value="BLR1139 PROTEIN"/>
    <property type="match status" value="1"/>
</dbReference>
<sequence length="149" mass="15846">MPARALTRRLAAGITAPMVIYKIFRAPEAEAFDRDKTSRGAPVDLSDGYIHFSTRAQLEQTLAKHFAQETGLVLLALEADGLGPELKWEPSRGGQLFPHLYRPLEIADVLWSAPIEDGPGGHVLPARAGTDAGGDAAQTSASARNGESG</sequence>
<name>A0A921TB03_9RHOB</name>